<evidence type="ECO:0000313" key="12">
    <source>
        <dbReference type="EMBL" id="MDB8004528.1"/>
    </source>
</evidence>
<evidence type="ECO:0000256" key="10">
    <source>
        <dbReference type="SAM" id="Phobius"/>
    </source>
</evidence>
<protein>
    <submittedName>
        <fullName evidence="12">Membrane protein insertase YidC</fullName>
    </submittedName>
</protein>
<dbReference type="PANTHER" id="PTHR12428:SF65">
    <property type="entry name" value="CYTOCHROME C OXIDASE ASSEMBLY PROTEIN COX18, MITOCHONDRIAL"/>
    <property type="match status" value="1"/>
</dbReference>
<comment type="caution">
    <text evidence="12">The sequence shown here is derived from an EMBL/GenBank/DDBJ whole genome shotgun (WGS) entry which is preliminary data.</text>
</comment>
<feature type="transmembrane region" description="Helical" evidence="10">
    <location>
        <begin position="301"/>
        <end position="322"/>
    </location>
</feature>
<evidence type="ECO:0000313" key="13">
    <source>
        <dbReference type="Proteomes" id="UP001210809"/>
    </source>
</evidence>
<feature type="transmembrane region" description="Helical" evidence="10">
    <location>
        <begin position="93"/>
        <end position="115"/>
    </location>
</feature>
<dbReference type="InterPro" id="IPR028055">
    <property type="entry name" value="YidC/Oxa/ALB_C"/>
</dbReference>
<gene>
    <name evidence="12" type="primary">yidC</name>
    <name evidence="12" type="ORF">PNE09_10685</name>
</gene>
<keyword evidence="7 10" id="KW-0472">Membrane</keyword>
<keyword evidence="6 10" id="KW-1133">Transmembrane helix</keyword>
<proteinExistence type="inferred from homology"/>
<sequence>MISIDFLYTIIGTPLGYIMWPIYLLLQNFGWAILIFTVIVKIAMLPLQIKQQKNMAFSQLFAPKVKEIQQKYRNNRDKQAEEMQKLQAQGYNPAGGCGPLVLTMVILFGVIDVVYKPMTHMEHLSSSDISSTITVAQETEYAKIFLNEYNKQDAELILKYKNGDKDAIFISESSDGTQLTHEFKDDENFKNNYTDKDPKTISTADRETYGSFSAEQYSDLTGDKSRLTAETKNRLAAVAGKYKGMQMELLALQVYEQYPDTFKESNILSDNVKDRLAALSHNMMFCGLNFGSTPKLAFEPLIIIPIFAFVLSLVQTVLSQYLNKKNNPEMANAGGAGMKVMLYIMPLFSLWISFSVPAGVGFYWGVNYALGIVQSLVMQKLYSPEKLRAEAEEKMKERKLKERQVTTTAVVTDADTGEEKTVTKTETLSQKEINRRKLAAARKADAEKYGEEYHEEDDD</sequence>
<dbReference type="NCBIfam" id="TIGR03592">
    <property type="entry name" value="yidC_oxa1_cterm"/>
    <property type="match status" value="1"/>
</dbReference>
<dbReference type="PANTHER" id="PTHR12428">
    <property type="entry name" value="OXA1"/>
    <property type="match status" value="1"/>
</dbReference>
<feature type="transmembrane region" description="Helical" evidence="10">
    <location>
        <begin position="342"/>
        <end position="366"/>
    </location>
</feature>
<organism evidence="12 13">
    <name type="scientific">[Eubacterium] siraeum</name>
    <dbReference type="NCBI Taxonomy" id="39492"/>
    <lineage>
        <taxon>Bacteria</taxon>
        <taxon>Bacillati</taxon>
        <taxon>Bacillota</taxon>
        <taxon>Clostridia</taxon>
        <taxon>Eubacteriales</taxon>
        <taxon>Oscillospiraceae</taxon>
        <taxon>Oscillospiraceae incertae sedis</taxon>
    </lineage>
</organism>
<dbReference type="CDD" id="cd20070">
    <property type="entry name" value="5TM_YidC_Alb3"/>
    <property type="match status" value="1"/>
</dbReference>
<dbReference type="InterPro" id="IPR001708">
    <property type="entry name" value="YidC/ALB3/OXA1/COX18"/>
</dbReference>
<evidence type="ECO:0000256" key="9">
    <source>
        <dbReference type="RuleBase" id="RU003945"/>
    </source>
</evidence>
<reference evidence="12" key="1">
    <citation type="submission" date="2023-01" db="EMBL/GenBank/DDBJ databases">
        <title>Human gut microbiome strain richness.</title>
        <authorList>
            <person name="Chen-Liaw A."/>
        </authorList>
    </citation>
    <scope>NUCLEOTIDE SEQUENCE</scope>
    <source>
        <strain evidence="12">1001283st1_G1_1001283B150217_161031</strain>
    </source>
</reference>
<feature type="transmembrane region" description="Helical" evidence="10">
    <location>
        <begin position="6"/>
        <end position="26"/>
    </location>
</feature>
<evidence type="ECO:0000256" key="6">
    <source>
        <dbReference type="ARBA" id="ARBA00022989"/>
    </source>
</evidence>
<keyword evidence="8" id="KW-0143">Chaperone</keyword>
<keyword evidence="5" id="KW-0653">Protein transport</keyword>
<evidence type="ECO:0000256" key="8">
    <source>
        <dbReference type="ARBA" id="ARBA00023186"/>
    </source>
</evidence>
<dbReference type="EMBL" id="JAQLXW010000016">
    <property type="protein sequence ID" value="MDB8004528.1"/>
    <property type="molecule type" value="Genomic_DNA"/>
</dbReference>
<feature type="domain" description="Membrane insertase YidC/Oxa/ALB C-terminal" evidence="11">
    <location>
        <begin position="295"/>
        <end position="380"/>
    </location>
</feature>
<evidence type="ECO:0000256" key="5">
    <source>
        <dbReference type="ARBA" id="ARBA00022927"/>
    </source>
</evidence>
<dbReference type="Pfam" id="PF02096">
    <property type="entry name" value="60KD_IMP"/>
    <property type="match status" value="2"/>
</dbReference>
<comment type="subcellular location">
    <subcellularLocation>
        <location evidence="1">Cell membrane</location>
        <topology evidence="1">Multi-pass membrane protein</topology>
    </subcellularLocation>
    <subcellularLocation>
        <location evidence="9">Membrane</location>
        <topology evidence="9">Multi-pass membrane protein</topology>
    </subcellularLocation>
</comment>
<evidence type="ECO:0000256" key="7">
    <source>
        <dbReference type="ARBA" id="ARBA00023136"/>
    </source>
</evidence>
<dbReference type="InterPro" id="IPR047196">
    <property type="entry name" value="YidC_ALB_C"/>
</dbReference>
<feature type="transmembrane region" description="Helical" evidence="10">
    <location>
        <begin position="31"/>
        <end position="49"/>
    </location>
</feature>
<evidence type="ECO:0000256" key="1">
    <source>
        <dbReference type="ARBA" id="ARBA00004651"/>
    </source>
</evidence>
<evidence type="ECO:0000256" key="4">
    <source>
        <dbReference type="ARBA" id="ARBA00022692"/>
    </source>
</evidence>
<keyword evidence="4 9" id="KW-0812">Transmembrane</keyword>
<dbReference type="AlphaFoldDB" id="A0AAW6D5P6"/>
<evidence type="ECO:0000256" key="2">
    <source>
        <dbReference type="ARBA" id="ARBA00022448"/>
    </source>
</evidence>
<dbReference type="GO" id="GO:0051205">
    <property type="term" value="P:protein insertion into membrane"/>
    <property type="evidence" value="ECO:0007669"/>
    <property type="project" value="TreeGrafter"/>
</dbReference>
<dbReference type="GO" id="GO:0005886">
    <property type="term" value="C:plasma membrane"/>
    <property type="evidence" value="ECO:0007669"/>
    <property type="project" value="UniProtKB-SubCell"/>
</dbReference>
<comment type="similarity">
    <text evidence="9">Belongs to the OXA1/ALB3/YidC family.</text>
</comment>
<name>A0AAW6D5P6_9FIRM</name>
<dbReference type="Proteomes" id="UP001210809">
    <property type="component" value="Unassembled WGS sequence"/>
</dbReference>
<feature type="domain" description="Membrane insertase YidC/Oxa/ALB C-terminal" evidence="11">
    <location>
        <begin position="29"/>
        <end position="135"/>
    </location>
</feature>
<accession>A0AAW6D5P6</accession>
<evidence type="ECO:0000256" key="3">
    <source>
        <dbReference type="ARBA" id="ARBA00022475"/>
    </source>
</evidence>
<evidence type="ECO:0000259" key="11">
    <source>
        <dbReference type="Pfam" id="PF02096"/>
    </source>
</evidence>
<dbReference type="GO" id="GO:0032977">
    <property type="term" value="F:membrane insertase activity"/>
    <property type="evidence" value="ECO:0007669"/>
    <property type="project" value="InterPro"/>
</dbReference>
<keyword evidence="2" id="KW-0813">Transport</keyword>
<dbReference type="GO" id="GO:0015031">
    <property type="term" value="P:protein transport"/>
    <property type="evidence" value="ECO:0007669"/>
    <property type="project" value="UniProtKB-KW"/>
</dbReference>
<keyword evidence="3" id="KW-1003">Cell membrane</keyword>